<gene>
    <name evidence="2" type="ORF">D3272_20970</name>
</gene>
<evidence type="ECO:0000313" key="2">
    <source>
        <dbReference type="EMBL" id="RYB02405.1"/>
    </source>
</evidence>
<reference evidence="2 3" key="1">
    <citation type="submission" date="2018-09" db="EMBL/GenBank/DDBJ databases">
        <authorList>
            <person name="Grouzdev D.S."/>
            <person name="Krutkina M.S."/>
        </authorList>
    </citation>
    <scope>NUCLEOTIDE SEQUENCE [LARGE SCALE GENOMIC DNA]</scope>
    <source>
        <strain evidence="2 3">RmlP001</strain>
    </source>
</reference>
<dbReference type="Proteomes" id="UP000289411">
    <property type="component" value="Unassembled WGS sequence"/>
</dbReference>
<dbReference type="RefSeq" id="WP_129221169.1">
    <property type="nucleotide sequence ID" value="NZ_QYBC01000020.1"/>
</dbReference>
<evidence type="ECO:0000256" key="1">
    <source>
        <dbReference type="SAM" id="SignalP"/>
    </source>
</evidence>
<protein>
    <submittedName>
        <fullName evidence="2">Transglutaminase</fullName>
    </submittedName>
</protein>
<feature type="chain" id="PRO_5020524431" evidence="1">
    <location>
        <begin position="30"/>
        <end position="210"/>
    </location>
</feature>
<dbReference type="Gene3D" id="3.10.620.30">
    <property type="match status" value="1"/>
</dbReference>
<dbReference type="AlphaFoldDB" id="A0A4Q2R9G0"/>
<keyword evidence="1" id="KW-0732">Signal</keyword>
<organism evidence="2 3">
    <name type="scientific">Lichenibacterium ramalinae</name>
    <dbReference type="NCBI Taxonomy" id="2316527"/>
    <lineage>
        <taxon>Bacteria</taxon>
        <taxon>Pseudomonadati</taxon>
        <taxon>Pseudomonadota</taxon>
        <taxon>Alphaproteobacteria</taxon>
        <taxon>Hyphomicrobiales</taxon>
        <taxon>Lichenihabitantaceae</taxon>
        <taxon>Lichenibacterium</taxon>
    </lineage>
</organism>
<name>A0A4Q2R9G0_9HYPH</name>
<dbReference type="InterPro" id="IPR010319">
    <property type="entry name" value="Transglutaminase-like_Cys_pept"/>
</dbReference>
<reference evidence="2 3" key="2">
    <citation type="submission" date="2019-02" db="EMBL/GenBank/DDBJ databases">
        <title>'Lichenibacterium ramalinii' gen. nov. sp. nov., 'Lichenibacterium minor' gen. nov. sp. nov.</title>
        <authorList>
            <person name="Pankratov T."/>
        </authorList>
    </citation>
    <scope>NUCLEOTIDE SEQUENCE [LARGE SCALE GENOMIC DNA]</scope>
    <source>
        <strain evidence="2 3">RmlP001</strain>
    </source>
</reference>
<comment type="caution">
    <text evidence="2">The sequence shown here is derived from an EMBL/GenBank/DDBJ whole genome shotgun (WGS) entry which is preliminary data.</text>
</comment>
<keyword evidence="3" id="KW-1185">Reference proteome</keyword>
<proteinExistence type="predicted"/>
<dbReference type="PANTHER" id="PTHR39327">
    <property type="match status" value="1"/>
</dbReference>
<evidence type="ECO:0000313" key="3">
    <source>
        <dbReference type="Proteomes" id="UP000289411"/>
    </source>
</evidence>
<feature type="signal peptide" evidence="1">
    <location>
        <begin position="1"/>
        <end position="29"/>
    </location>
</feature>
<dbReference type="OrthoDB" id="7206808at2"/>
<dbReference type="Pfam" id="PF06035">
    <property type="entry name" value="Peptidase_C93"/>
    <property type="match status" value="1"/>
</dbReference>
<dbReference type="EMBL" id="QYBC01000020">
    <property type="protein sequence ID" value="RYB02405.1"/>
    <property type="molecule type" value="Genomic_DNA"/>
</dbReference>
<sequence length="210" mass="22770">MAMDWTKAAILAGWALASAVIAPASTAAAAPALPHASAAAVGGRTSVPYGWVDFCNRYASDCDVQPLDPVDIDLTPAAFRDIERIDRQVNAAVTPETDMDHWGVVDRWDYPTDGKGDCEDYALLKRKLLIHAGYPRQALLMTVVKDLDGEGHAILTVKTSRGDFVLDNLTDKVLPWSDTGYKFIKRQSQADPNLWQSIGTPAAGPQFTAK</sequence>
<dbReference type="PANTHER" id="PTHR39327:SF1">
    <property type="entry name" value="BLR5470 PROTEIN"/>
    <property type="match status" value="1"/>
</dbReference>
<accession>A0A4Q2R9G0</accession>